<evidence type="ECO:0000256" key="4">
    <source>
        <dbReference type="ARBA" id="ARBA00022771"/>
    </source>
</evidence>
<dbReference type="Proteomes" id="UP000829291">
    <property type="component" value="Chromosome 2"/>
</dbReference>
<keyword evidence="11" id="KW-0131">Cell cycle</keyword>
<feature type="compositionally biased region" description="Polar residues" evidence="13">
    <location>
        <begin position="99"/>
        <end position="147"/>
    </location>
</feature>
<dbReference type="SMART" id="SM00980">
    <property type="entry name" value="THAP"/>
    <property type="match status" value="1"/>
</dbReference>
<dbReference type="PANTHER" id="PTHR46600:SF1">
    <property type="entry name" value="THAP DOMAIN-CONTAINING PROTEIN 1"/>
    <property type="match status" value="1"/>
</dbReference>
<keyword evidence="7" id="KW-0175">Coiled coil</keyword>
<gene>
    <name evidence="16" type="primary">LOC107223795</name>
</gene>
<evidence type="ECO:0000256" key="9">
    <source>
        <dbReference type="ARBA" id="ARBA00023163"/>
    </source>
</evidence>
<evidence type="ECO:0000256" key="12">
    <source>
        <dbReference type="PROSITE-ProRule" id="PRU00309"/>
    </source>
</evidence>
<feature type="compositionally biased region" description="Polar residues" evidence="13">
    <location>
        <begin position="160"/>
        <end position="173"/>
    </location>
</feature>
<dbReference type="RefSeq" id="XP_046586612.1">
    <property type="nucleotide sequence ID" value="XM_046730656.1"/>
</dbReference>
<keyword evidence="3" id="KW-0479">Metal-binding</keyword>
<dbReference type="Pfam" id="PF05485">
    <property type="entry name" value="THAP"/>
    <property type="match status" value="1"/>
</dbReference>
<organism evidence="15 16">
    <name type="scientific">Neodiprion lecontei</name>
    <name type="common">Redheaded pine sawfly</name>
    <dbReference type="NCBI Taxonomy" id="441921"/>
    <lineage>
        <taxon>Eukaryota</taxon>
        <taxon>Metazoa</taxon>
        <taxon>Ecdysozoa</taxon>
        <taxon>Arthropoda</taxon>
        <taxon>Hexapoda</taxon>
        <taxon>Insecta</taxon>
        <taxon>Pterygota</taxon>
        <taxon>Neoptera</taxon>
        <taxon>Endopterygota</taxon>
        <taxon>Hymenoptera</taxon>
        <taxon>Tenthredinoidea</taxon>
        <taxon>Diprionidae</taxon>
        <taxon>Diprioninae</taxon>
        <taxon>Neodiprion</taxon>
    </lineage>
</organism>
<evidence type="ECO:0000256" key="6">
    <source>
        <dbReference type="ARBA" id="ARBA00023015"/>
    </source>
</evidence>
<keyword evidence="5" id="KW-0862">Zinc</keyword>
<dbReference type="InterPro" id="IPR006612">
    <property type="entry name" value="THAP_Znf"/>
</dbReference>
<evidence type="ECO:0000256" key="3">
    <source>
        <dbReference type="ARBA" id="ARBA00022723"/>
    </source>
</evidence>
<evidence type="ECO:0000256" key="11">
    <source>
        <dbReference type="ARBA" id="ARBA00023306"/>
    </source>
</evidence>
<accession>A0ABM3FF33</accession>
<dbReference type="GeneID" id="107223795"/>
<evidence type="ECO:0000259" key="14">
    <source>
        <dbReference type="PROSITE" id="PS50950"/>
    </source>
</evidence>
<comment type="similarity">
    <text evidence="2">Belongs to the THAP1 family.</text>
</comment>
<name>A0ABM3FF33_NEOLC</name>
<keyword evidence="15" id="KW-1185">Reference proteome</keyword>
<feature type="region of interest" description="Disordered" evidence="13">
    <location>
        <begin position="99"/>
        <end position="173"/>
    </location>
</feature>
<evidence type="ECO:0000256" key="10">
    <source>
        <dbReference type="ARBA" id="ARBA00023242"/>
    </source>
</evidence>
<keyword evidence="9" id="KW-0804">Transcription</keyword>
<evidence type="ECO:0000256" key="8">
    <source>
        <dbReference type="ARBA" id="ARBA00023125"/>
    </source>
</evidence>
<evidence type="ECO:0000256" key="1">
    <source>
        <dbReference type="ARBA" id="ARBA00004642"/>
    </source>
</evidence>
<proteinExistence type="inferred from homology"/>
<keyword evidence="8 12" id="KW-0238">DNA-binding</keyword>
<sequence>MPHKCCVPSCKLQSDDPEGFQASFHKLPKDQDIQRKWLESINNAENVKLDPKKFMYVCSLHFKLEAFYYSGLCKLKRIKKDHYPSIFDTVKKHARNFSRNLPNHQDCQTEQQNDVPGNSIDWSANLQISHNSSHRLTTSRPNPVSSINDEEQQEPINAGDSESGNECPQAMNCMNTSSNENVNKQTEPLPKCSKCTQYECDSFIIGKNDATLIANTVLKRSVANIDLGAINTSNNFLLQQLVLKAQLEIRQLHKKNRNLRLKNARYCRSKKKFKDFAHKYD</sequence>
<feature type="domain" description="THAP-type" evidence="14">
    <location>
        <begin position="1"/>
        <end position="87"/>
    </location>
</feature>
<dbReference type="InterPro" id="IPR026516">
    <property type="entry name" value="THAP1/10"/>
</dbReference>
<keyword evidence="10" id="KW-0539">Nucleus</keyword>
<dbReference type="Gene3D" id="6.20.210.20">
    <property type="entry name" value="THAP domain"/>
    <property type="match status" value="1"/>
</dbReference>
<evidence type="ECO:0000313" key="15">
    <source>
        <dbReference type="Proteomes" id="UP000829291"/>
    </source>
</evidence>
<keyword evidence="6" id="KW-0805">Transcription regulation</keyword>
<evidence type="ECO:0000256" key="7">
    <source>
        <dbReference type="ARBA" id="ARBA00023054"/>
    </source>
</evidence>
<dbReference type="InterPro" id="IPR038441">
    <property type="entry name" value="THAP_Znf_sf"/>
</dbReference>
<comment type="subcellular location">
    <subcellularLocation>
        <location evidence="1">Nucleus</location>
        <location evidence="1">Nucleoplasm</location>
    </subcellularLocation>
</comment>
<protein>
    <submittedName>
        <fullName evidence="16">Uncharacterized protein LOC107223795 isoform X1</fullName>
    </submittedName>
</protein>
<evidence type="ECO:0000256" key="2">
    <source>
        <dbReference type="ARBA" id="ARBA00006177"/>
    </source>
</evidence>
<dbReference type="SUPFAM" id="SSF57716">
    <property type="entry name" value="Glucocorticoid receptor-like (DNA-binding domain)"/>
    <property type="match status" value="1"/>
</dbReference>
<evidence type="ECO:0000313" key="16">
    <source>
        <dbReference type="RefSeq" id="XP_046586612.1"/>
    </source>
</evidence>
<reference evidence="16" key="1">
    <citation type="submission" date="2025-08" db="UniProtKB">
        <authorList>
            <consortium name="RefSeq"/>
        </authorList>
    </citation>
    <scope>IDENTIFICATION</scope>
    <source>
        <tissue evidence="16">Thorax and Abdomen</tissue>
    </source>
</reference>
<keyword evidence="4 12" id="KW-0863">Zinc-finger</keyword>
<evidence type="ECO:0000256" key="13">
    <source>
        <dbReference type="SAM" id="MobiDB-lite"/>
    </source>
</evidence>
<dbReference type="PANTHER" id="PTHR46600">
    <property type="entry name" value="THAP DOMAIN-CONTAINING"/>
    <property type="match status" value="1"/>
</dbReference>
<dbReference type="PROSITE" id="PS50950">
    <property type="entry name" value="ZF_THAP"/>
    <property type="match status" value="1"/>
</dbReference>
<evidence type="ECO:0000256" key="5">
    <source>
        <dbReference type="ARBA" id="ARBA00022833"/>
    </source>
</evidence>